<dbReference type="InterPro" id="IPR016151">
    <property type="entry name" value="DNA_mismatch_repair_MutS_N"/>
</dbReference>
<gene>
    <name evidence="2" type="ORF">C4N27_05130</name>
</gene>
<sequence>MVSVTDEELEHYHSKAEEHPALLPLDAATEYNALKEQHPDALVGFEQNGYYEFYDEDARKVCELVGGKLLEKETELGTVPVTGFPRDQWVYRAKQLWQCGENVYLAGLNEDGTHHQTKYLRREDYLPLGATIHMEERAFRVDTANFDKGSVTLQDVALAEMRIPVFREEPLALVRELYEEQDMMESPLPDYKVGDNVVVELPTRTIEGKVGYVGETDVRIDTSAHGQSWDNEVVNKQQFEEGLRQNEQVTTQPDDTVKTVAIYPAEENRMPYDIVIQTIGSKSPALDAVEPERSTLELAGNFHITDDELGVGGPKQKFARNIEAIRTLFKLEEEHRGATAEEQQVLSQYVGWGGLADAFDPGKDNWAKEYAELKGLLSEDEYAAARSSTLNAHYTSPVVIRSIYDAVEKMGFQSGNILEPSMGVGNFFGMLPDTMADSRLYGVELDSITGRIAKKLYPQADITVAGFETTDRRDFYDLAVGNVPFGQYKVNDKAYNKLGFSIHNYFFAKAIDQVRPGGIVAFVTSRYTMDSKDSTARKHMAERADLLGAIRLPNNAFRANAGTDVVSDIIFLQKRDRPIDHEPDWVQLGKTEDGFAINQYFVDHPEMVLGEMTTESTQYGREEFTVAPLEGTSLADQLAEAVQHIEGQYTEVEVETPDIADAENEKHILPADPDVKNFSYTVVDGEVFYRENSVMTQVELSDTAKGRVTGMVELRQIVNDLIQQQLEDYPDADIKATQERLNIAYDAFTAKYGLLNDRRNGRLFEQDSSYYLLCSLENLDEQGQLKSKAAMFTKRTIRPERNVTSVDTSSEALAVSIGERGKVDLPYMAELLGTPGDYGRITTELSGVIFKDPAADPTDPEAGWQMADEYLSGDVRAKLRMAQFAAETNPEFVVNVDALTKAQPRELEASEIDVRLGATWLNPDIIQKFMTETFQIPYYLRHAVKVRYSPYTAEWRVEGKTATGRGDIISSETYGTSRANAYKILEETLNLKDVRIYDTIEDAEGKPKRVLNKRETMLAQQKQQVIKDAFANWVWQDPQRRIALVKQYNELFNSTRPREYDGSHIHFVGMNPEITLREHQRNAIAHVLYGGNTLLAHEVGAGKTYEMAASAMEAKRLGLCQKSLFVVPNHLTEQWASEFLNLYPNAKLLVARRKDFETANRKKFCARIATGDYDAVIIGHSQFERIPLSFERQERIIQEQIYETLAAINELKAHAGENFSIKQMEKTRKTLETKLEKLRSDERKDDVITFEQLGVDRLFVDESHFYKNLFLTTKMRNVAGLSTSEAQKSSDMFGKCRYLDEITGGRGVVFATGTPVSNSMTELYTVMRYLQYSTLQQKKLTHFDCWASTFGETTTAIELAPEGYTLIGR</sequence>
<dbReference type="InterPro" id="IPR029063">
    <property type="entry name" value="SAM-dependent_MTases_sf"/>
</dbReference>
<dbReference type="Gene3D" id="3.40.50.150">
    <property type="entry name" value="Vaccinia Virus protein VP39"/>
    <property type="match status" value="1"/>
</dbReference>
<dbReference type="SUPFAM" id="SSF52540">
    <property type="entry name" value="P-loop containing nucleoside triphosphate hydrolases"/>
    <property type="match status" value="1"/>
</dbReference>
<dbReference type="SMART" id="SM00487">
    <property type="entry name" value="DEXDc"/>
    <property type="match status" value="1"/>
</dbReference>
<evidence type="ECO:0000313" key="2">
    <source>
        <dbReference type="EMBL" id="RAW51012.1"/>
    </source>
</evidence>
<dbReference type="Gene3D" id="3.40.1170.10">
    <property type="entry name" value="DNA repair protein MutS, domain I"/>
    <property type="match status" value="1"/>
</dbReference>
<evidence type="ECO:0000313" key="3">
    <source>
        <dbReference type="Proteomes" id="UP000250997"/>
    </source>
</evidence>
<dbReference type="Proteomes" id="UP000250997">
    <property type="component" value="Unassembled WGS sequence"/>
</dbReference>
<dbReference type="InterPro" id="IPR006935">
    <property type="entry name" value="Helicase/UvrB_N"/>
</dbReference>
<protein>
    <recommendedName>
        <fullName evidence="1">Helicase ATP-binding domain-containing protein</fullName>
    </recommendedName>
</protein>
<dbReference type="InterPro" id="IPR052933">
    <property type="entry name" value="DNA_Protect_Modify"/>
</dbReference>
<name>A0AAX1QIY8_9FIRM</name>
<dbReference type="GO" id="GO:0016787">
    <property type="term" value="F:hydrolase activity"/>
    <property type="evidence" value="ECO:0007669"/>
    <property type="project" value="InterPro"/>
</dbReference>
<dbReference type="SUPFAM" id="SSF55271">
    <property type="entry name" value="DNA repair protein MutS, domain I"/>
    <property type="match status" value="1"/>
</dbReference>
<dbReference type="InterPro" id="IPR027417">
    <property type="entry name" value="P-loop_NTPase"/>
</dbReference>
<dbReference type="SUPFAM" id="SSF53335">
    <property type="entry name" value="S-adenosyl-L-methionine-dependent methyltransferases"/>
    <property type="match status" value="1"/>
</dbReference>
<accession>A0AAX1QIY8</accession>
<evidence type="ECO:0000259" key="1">
    <source>
        <dbReference type="SMART" id="SM00487"/>
    </source>
</evidence>
<dbReference type="Gene3D" id="3.40.50.300">
    <property type="entry name" value="P-loop containing nucleotide triphosphate hydrolases"/>
    <property type="match status" value="1"/>
</dbReference>
<dbReference type="Pfam" id="PF04851">
    <property type="entry name" value="ResIII"/>
    <property type="match status" value="1"/>
</dbReference>
<proteinExistence type="predicted"/>
<organism evidence="2 3">
    <name type="scientific">Faecalibacterium prausnitzii</name>
    <dbReference type="NCBI Taxonomy" id="853"/>
    <lineage>
        <taxon>Bacteria</taxon>
        <taxon>Bacillati</taxon>
        <taxon>Bacillota</taxon>
        <taxon>Clostridia</taxon>
        <taxon>Eubacteriales</taxon>
        <taxon>Oscillospiraceae</taxon>
        <taxon>Faecalibacterium</taxon>
    </lineage>
</organism>
<dbReference type="GO" id="GO:0005524">
    <property type="term" value="F:ATP binding"/>
    <property type="evidence" value="ECO:0007669"/>
    <property type="project" value="InterPro"/>
</dbReference>
<comment type="caution">
    <text evidence="2">The sequence shown here is derived from an EMBL/GenBank/DDBJ whole genome shotgun (WGS) entry which is preliminary data.</text>
</comment>
<dbReference type="InterPro" id="IPR014001">
    <property type="entry name" value="Helicase_ATP-bd"/>
</dbReference>
<dbReference type="PRINTS" id="PR00507">
    <property type="entry name" value="N12N6MTFRASE"/>
</dbReference>
<dbReference type="PANTHER" id="PTHR41313:SF1">
    <property type="entry name" value="DNA METHYLASE ADENINE-SPECIFIC DOMAIN-CONTAINING PROTEIN"/>
    <property type="match status" value="1"/>
</dbReference>
<dbReference type="Pfam" id="PF01624">
    <property type="entry name" value="MutS_I"/>
    <property type="match status" value="1"/>
</dbReference>
<dbReference type="EMBL" id="PRLA01000003">
    <property type="protein sequence ID" value="RAW51012.1"/>
    <property type="molecule type" value="Genomic_DNA"/>
</dbReference>
<dbReference type="GO" id="GO:0030983">
    <property type="term" value="F:mismatched DNA binding"/>
    <property type="evidence" value="ECO:0007669"/>
    <property type="project" value="InterPro"/>
</dbReference>
<feature type="domain" description="Helicase ATP-binding" evidence="1">
    <location>
        <begin position="1072"/>
        <end position="1343"/>
    </location>
</feature>
<reference evidence="2 3" key="1">
    <citation type="submission" date="2018-02" db="EMBL/GenBank/DDBJ databases">
        <title>Complete genome sequencing of Faecalibacterium prausnitzii strains isolated from the human gut.</title>
        <authorList>
            <person name="Fitzgerald B.C."/>
            <person name="Shkoporov A.N."/>
            <person name="Ross P.R."/>
            <person name="Hill C."/>
        </authorList>
    </citation>
    <scope>NUCLEOTIDE SEQUENCE [LARGE SCALE GENOMIC DNA]</scope>
    <source>
        <strain evidence="2 3">APC942/18-1</strain>
    </source>
</reference>
<dbReference type="PANTHER" id="PTHR41313">
    <property type="entry name" value="ADENINE-SPECIFIC METHYLTRANSFERASE"/>
    <property type="match status" value="1"/>
</dbReference>
<dbReference type="InterPro" id="IPR007695">
    <property type="entry name" value="DNA_mismatch_repair_MutS-lik_N"/>
</dbReference>
<dbReference type="GO" id="GO:0006298">
    <property type="term" value="P:mismatch repair"/>
    <property type="evidence" value="ECO:0007669"/>
    <property type="project" value="InterPro"/>
</dbReference>